<proteinExistence type="predicted"/>
<keyword evidence="2" id="KW-0812">Transmembrane</keyword>
<dbReference type="InterPro" id="IPR020846">
    <property type="entry name" value="MFS_dom"/>
</dbReference>
<dbReference type="Gene3D" id="1.20.1250.20">
    <property type="entry name" value="MFS general substrate transporter like domains"/>
    <property type="match status" value="1"/>
</dbReference>
<protein>
    <recommendedName>
        <fullName evidence="3">Major facilitator superfamily (MFS) profile domain-containing protein</fullName>
    </recommendedName>
</protein>
<feature type="transmembrane region" description="Helical" evidence="2">
    <location>
        <begin position="61"/>
        <end position="84"/>
    </location>
</feature>
<feature type="transmembrane region" description="Helical" evidence="2">
    <location>
        <begin position="12"/>
        <end position="30"/>
    </location>
</feature>
<feature type="non-terminal residue" evidence="4">
    <location>
        <position position="101"/>
    </location>
</feature>
<keyword evidence="2" id="KW-0472">Membrane</keyword>
<name>A0A0H2TL00_MAGP6</name>
<evidence type="ECO:0000256" key="1">
    <source>
        <dbReference type="ARBA" id="ARBA00004141"/>
    </source>
</evidence>
<organism evidence="4">
    <name type="scientific">Magnaporthiopsis poae (strain ATCC 64411 / 73-15)</name>
    <name type="common">Kentucky bluegrass fungus</name>
    <name type="synonym">Magnaporthe poae</name>
    <dbReference type="NCBI Taxonomy" id="644358"/>
    <lineage>
        <taxon>Eukaryota</taxon>
        <taxon>Fungi</taxon>
        <taxon>Dikarya</taxon>
        <taxon>Ascomycota</taxon>
        <taxon>Pezizomycotina</taxon>
        <taxon>Sordariomycetes</taxon>
        <taxon>Sordariomycetidae</taxon>
        <taxon>Magnaporthales</taxon>
        <taxon>Magnaporthaceae</taxon>
        <taxon>Magnaporthiopsis</taxon>
    </lineage>
</organism>
<evidence type="ECO:0000313" key="4">
    <source>
        <dbReference type="EMBL" id="KLU84157.1"/>
    </source>
</evidence>
<dbReference type="VEuPathDB" id="FungiDB:MAPG_03202"/>
<dbReference type="InterPro" id="IPR036259">
    <property type="entry name" value="MFS_trans_sf"/>
</dbReference>
<gene>
    <name evidence="4" type="ORF">MAPG_03202</name>
</gene>
<dbReference type="OrthoDB" id="5399138at2759"/>
<dbReference type="PROSITE" id="PS50850">
    <property type="entry name" value="MFS"/>
    <property type="match status" value="1"/>
</dbReference>
<dbReference type="SUPFAM" id="SSF103473">
    <property type="entry name" value="MFS general substrate transporter"/>
    <property type="match status" value="1"/>
</dbReference>
<reference evidence="4" key="1">
    <citation type="submission" date="2010-05" db="EMBL/GenBank/DDBJ databases">
        <title>The Genome Sequence of Magnaporthe poae strain ATCC 64411.</title>
        <authorList>
            <consortium name="The Broad Institute Genome Sequencing Platform"/>
            <consortium name="Broad Institute Genome Sequencing Center for Infectious Disease"/>
            <person name="Ma L.-J."/>
            <person name="Dead R."/>
            <person name="Young S."/>
            <person name="Zeng Q."/>
            <person name="Koehrsen M."/>
            <person name="Alvarado L."/>
            <person name="Berlin A."/>
            <person name="Chapman S.B."/>
            <person name="Chen Z."/>
            <person name="Freedman E."/>
            <person name="Gellesch M."/>
            <person name="Goldberg J."/>
            <person name="Griggs A."/>
            <person name="Gujja S."/>
            <person name="Heilman E.R."/>
            <person name="Heiman D."/>
            <person name="Hepburn T."/>
            <person name="Howarth C."/>
            <person name="Jen D."/>
            <person name="Larson L."/>
            <person name="Mehta T."/>
            <person name="Neiman D."/>
            <person name="Pearson M."/>
            <person name="Roberts A."/>
            <person name="Saif S."/>
            <person name="Shea T."/>
            <person name="Shenoy N."/>
            <person name="Sisk P."/>
            <person name="Stolte C."/>
            <person name="Sykes S."/>
            <person name="Walk T."/>
            <person name="White J."/>
            <person name="Yandava C."/>
            <person name="Haas B."/>
            <person name="Nusbaum C."/>
            <person name="Birren B."/>
        </authorList>
    </citation>
    <scope>NUCLEOTIDE SEQUENCE</scope>
    <source>
        <strain evidence="4">ATCC 64411</strain>
    </source>
</reference>
<reference evidence="4" key="2">
    <citation type="submission" date="2011-03" db="EMBL/GenBank/DDBJ databases">
        <title>Annotation of Magnaporthe poae ATCC 64411.</title>
        <authorList>
            <person name="Ma L.-J."/>
            <person name="Dead R."/>
            <person name="Young S.K."/>
            <person name="Zeng Q."/>
            <person name="Gargeya S."/>
            <person name="Fitzgerald M."/>
            <person name="Haas B."/>
            <person name="Abouelleil A."/>
            <person name="Alvarado L."/>
            <person name="Arachchi H.M."/>
            <person name="Berlin A."/>
            <person name="Brown A."/>
            <person name="Chapman S.B."/>
            <person name="Chen Z."/>
            <person name="Dunbar C."/>
            <person name="Freedman E."/>
            <person name="Gearin G."/>
            <person name="Gellesch M."/>
            <person name="Goldberg J."/>
            <person name="Griggs A."/>
            <person name="Gujja S."/>
            <person name="Heiman D."/>
            <person name="Howarth C."/>
            <person name="Larson L."/>
            <person name="Lui A."/>
            <person name="MacDonald P.J.P."/>
            <person name="Mehta T."/>
            <person name="Montmayeur A."/>
            <person name="Murphy C."/>
            <person name="Neiman D."/>
            <person name="Pearson M."/>
            <person name="Priest M."/>
            <person name="Roberts A."/>
            <person name="Saif S."/>
            <person name="Shea T."/>
            <person name="Shenoy N."/>
            <person name="Sisk P."/>
            <person name="Stolte C."/>
            <person name="Sykes S."/>
            <person name="Yandava C."/>
            <person name="Wortman J."/>
            <person name="Nusbaum C."/>
            <person name="Birren B."/>
        </authorList>
    </citation>
    <scope>NUCLEOTIDE SEQUENCE</scope>
    <source>
        <strain evidence="4">ATCC 64411</strain>
    </source>
</reference>
<comment type="subcellular location">
    <subcellularLocation>
        <location evidence="1">Membrane</location>
        <topology evidence="1">Multi-pass membrane protein</topology>
    </subcellularLocation>
</comment>
<dbReference type="AlphaFoldDB" id="A0A0H2TL00"/>
<feature type="domain" description="Major facilitator superfamily (MFS) profile" evidence="3">
    <location>
        <begin position="23"/>
        <end position="101"/>
    </location>
</feature>
<evidence type="ECO:0000259" key="3">
    <source>
        <dbReference type="PROSITE" id="PS50850"/>
    </source>
</evidence>
<keyword evidence="2" id="KW-1133">Transmembrane helix</keyword>
<accession>A0A0H2TL00</accession>
<dbReference type="GO" id="GO:0016020">
    <property type="term" value="C:membrane"/>
    <property type="evidence" value="ECO:0007669"/>
    <property type="project" value="UniProtKB-SubCell"/>
</dbReference>
<dbReference type="GO" id="GO:0022857">
    <property type="term" value="F:transmembrane transporter activity"/>
    <property type="evidence" value="ECO:0007669"/>
    <property type="project" value="InterPro"/>
</dbReference>
<sequence>MAKRPFEVPVYVAASLIVSCVAMLFGALSVERPQSLDTGSIGPVTTMSAFKDTFGPLSATLHGVVVSSILLPGALSAMLAGVLADRYGRTCLIAIGGCTYA</sequence>
<evidence type="ECO:0000256" key="2">
    <source>
        <dbReference type="SAM" id="Phobius"/>
    </source>
</evidence>
<dbReference type="EMBL" id="GL876967">
    <property type="protein sequence ID" value="KLU84157.1"/>
    <property type="molecule type" value="Genomic_DNA"/>
</dbReference>
<dbReference type="PROSITE" id="PS51257">
    <property type="entry name" value="PROKAR_LIPOPROTEIN"/>
    <property type="match status" value="1"/>
</dbReference>